<organism evidence="2 3">
    <name type="scientific">Giardia intestinalis</name>
    <name type="common">Giardia lamblia</name>
    <dbReference type="NCBI Taxonomy" id="5741"/>
    <lineage>
        <taxon>Eukaryota</taxon>
        <taxon>Metamonada</taxon>
        <taxon>Diplomonadida</taxon>
        <taxon>Hexamitidae</taxon>
        <taxon>Giardiinae</taxon>
        <taxon>Giardia</taxon>
    </lineage>
</organism>
<dbReference type="EMBL" id="AHGT01000058">
    <property type="protein sequence ID" value="ESU36047.1"/>
    <property type="molecule type" value="Genomic_DNA"/>
</dbReference>
<dbReference type="SMART" id="SM00261">
    <property type="entry name" value="FU"/>
    <property type="match status" value="3"/>
</dbReference>
<protein>
    <submittedName>
        <fullName evidence="2">Variant-specific surface protein</fullName>
    </submittedName>
</protein>
<name>V6TC93_GIAIN</name>
<gene>
    <name evidence="2" type="ORF">DHA2_153761</name>
</gene>
<comment type="caution">
    <text evidence="2">The sequence shown here is derived from an EMBL/GenBank/DDBJ whole genome shotgun (WGS) entry which is preliminary data.</text>
</comment>
<evidence type="ECO:0000313" key="2">
    <source>
        <dbReference type="EMBL" id="ESU36047.1"/>
    </source>
</evidence>
<dbReference type="VEuPathDB" id="GiardiaDB:DHA2_153761"/>
<dbReference type="InterPro" id="IPR006212">
    <property type="entry name" value="Furin_repeat"/>
</dbReference>
<keyword evidence="1" id="KW-0472">Membrane</keyword>
<accession>V6TC93</accession>
<dbReference type="CDD" id="cd00064">
    <property type="entry name" value="FU"/>
    <property type="match status" value="1"/>
</dbReference>
<reference evidence="2 3" key="2">
    <citation type="journal article" date="2013" name="Genome Biol. Evol.">
        <title>Genome sequencing of Giardia lamblia genotypes A2 and B isolates (DH and GS) and comparative analysis with the genomes of genotypes A1 and E (WB and Pig).</title>
        <authorList>
            <person name="Adam R.D."/>
            <person name="Dahlstrom E.W."/>
            <person name="Martens C.A."/>
            <person name="Bruno D.P."/>
            <person name="Barbian K.D."/>
            <person name="Ricklefs S.M."/>
            <person name="Hernandez M.M."/>
            <person name="Narla N.P."/>
            <person name="Patel R.B."/>
            <person name="Porcella S.F."/>
            <person name="Nash T.E."/>
        </authorList>
    </citation>
    <scope>NUCLEOTIDE SEQUENCE [LARGE SCALE GENOMIC DNA]</scope>
    <source>
        <strain evidence="2 3">DH</strain>
    </source>
</reference>
<dbReference type="PANTHER" id="PTHR23275">
    <property type="entry name" value="CABRIOLET.-RELATED"/>
    <property type="match status" value="1"/>
</dbReference>
<sequence>VHSASPSGPLRPTRGALHTYCKDECSQLIFKKSLMLGLLCFGACAIGQAILVGDGSTPYKNSYYVPCTEDQSDCVKDRCVAFGRGATLCIECQSGKVPINGRCVGADDPDSLLDSGVCTSENGSSGGKRCKACRDQNEDASGDTDIFLFYGGCYSKSEWPGSHICRTASGGACSVCETEHGYVFTNTGQSAAEKCILCGDTAGFGSGVGIDGCAVCVPLSQESVSSSPANVIQCTACSANDKAPIDGRCTDVGANRCANGYCTHCAAGYVYHRGGCYSKNGAGNKVCAEGDLFEIAGYSACKKCVNASEVPHNGNCGPIDELYNCKKDASGGMCAACNQGFPSRTVFLYEGGCYNTTDPVGGTVCTEAFNGRCTSCNEAQGYYKKDLGCGSCAAVIADCASCVPRSGTSDTRICVGCRNGKYAAVGGASCDASCSQPTTPTYTDGLCRCSCGAGSYLSTTTNSCTPCDLACADCMGPGADGCVSCAPGRYIRYGYSGRSCVEPSECGDGYYANSDSYTCTPCGIDACKACSKSSSGVKCTACSSGYLSADGSSCSSECNGPNQVKDGSDNCVCVGGYTLRDGVCVLQAKRASSVPIAVGVAASVVGIMVVALVCWLVLRRRRGPKSLSTMAGSRRLAGTVDEF</sequence>
<dbReference type="VEuPathDB" id="GiardiaDB:GL50803_0015008"/>
<dbReference type="VEuPathDB" id="GiardiaDB:GL50581_4216"/>
<dbReference type="PANTHER" id="PTHR23275:SF100">
    <property type="entry name" value="EGF-LIKE DOMAIN-CONTAINING PROTEIN"/>
    <property type="match status" value="1"/>
</dbReference>
<proteinExistence type="predicted"/>
<reference evidence="3" key="1">
    <citation type="submission" date="2012-02" db="EMBL/GenBank/DDBJ databases">
        <title>Genome sequencing of Giardia lamblia Genotypes A2 and B isolates (DH and GS) and comparative analysis with the genomes of Genotypes A1 and E (WB and Pig).</title>
        <authorList>
            <person name="Adam R."/>
            <person name="Dahlstrom E."/>
            <person name="Martens C."/>
            <person name="Bruno D."/>
            <person name="Barbian K."/>
            <person name="Porcella S.F."/>
            <person name="Nash T."/>
        </authorList>
    </citation>
    <scope>NUCLEOTIDE SEQUENCE</scope>
    <source>
        <strain evidence="3">DH</strain>
    </source>
</reference>
<dbReference type="VEuPathDB" id="GiardiaDB:QR46_4809"/>
<dbReference type="SUPFAM" id="SSF57184">
    <property type="entry name" value="Growth factor receptor domain"/>
    <property type="match status" value="1"/>
</dbReference>
<dbReference type="AlphaFoldDB" id="V6TC93"/>
<dbReference type="Proteomes" id="UP000018320">
    <property type="component" value="Unassembled WGS sequence"/>
</dbReference>
<dbReference type="Gene3D" id="2.10.220.10">
    <property type="entry name" value="Hormone Receptor, Insulin-like Growth Factor Receptor 1, Chain A, domain 2"/>
    <property type="match status" value="1"/>
</dbReference>
<dbReference type="InterPro" id="IPR052798">
    <property type="entry name" value="Giardia_VSA"/>
</dbReference>
<keyword evidence="1" id="KW-0812">Transmembrane</keyword>
<keyword evidence="1" id="KW-1133">Transmembrane helix</keyword>
<feature type="transmembrane region" description="Helical" evidence="1">
    <location>
        <begin position="596"/>
        <end position="618"/>
    </location>
</feature>
<dbReference type="InterPro" id="IPR009030">
    <property type="entry name" value="Growth_fac_rcpt_cys_sf"/>
</dbReference>
<evidence type="ECO:0000256" key="1">
    <source>
        <dbReference type="SAM" id="Phobius"/>
    </source>
</evidence>
<evidence type="ECO:0000313" key="3">
    <source>
        <dbReference type="Proteomes" id="UP000018320"/>
    </source>
</evidence>
<feature type="non-terminal residue" evidence="2">
    <location>
        <position position="1"/>
    </location>
</feature>